<dbReference type="SMART" id="SM00220">
    <property type="entry name" value="S_TKc"/>
    <property type="match status" value="1"/>
</dbReference>
<evidence type="ECO:0000313" key="9">
    <source>
        <dbReference type="Proteomes" id="UP000036987"/>
    </source>
</evidence>
<keyword evidence="1" id="KW-0808">Transferase</keyword>
<dbReference type="OrthoDB" id="654677at2759"/>
<evidence type="ECO:0000256" key="5">
    <source>
        <dbReference type="PROSITE-ProRule" id="PRU10141"/>
    </source>
</evidence>
<keyword evidence="9" id="KW-1185">Reference proteome</keyword>
<organism evidence="8 9">
    <name type="scientific">Zostera marina</name>
    <name type="common">Eelgrass</name>
    <dbReference type="NCBI Taxonomy" id="29655"/>
    <lineage>
        <taxon>Eukaryota</taxon>
        <taxon>Viridiplantae</taxon>
        <taxon>Streptophyta</taxon>
        <taxon>Embryophyta</taxon>
        <taxon>Tracheophyta</taxon>
        <taxon>Spermatophyta</taxon>
        <taxon>Magnoliopsida</taxon>
        <taxon>Liliopsida</taxon>
        <taxon>Zosteraceae</taxon>
        <taxon>Zostera</taxon>
    </lineage>
</organism>
<dbReference type="GO" id="GO:0004672">
    <property type="term" value="F:protein kinase activity"/>
    <property type="evidence" value="ECO:0000318"/>
    <property type="project" value="GO_Central"/>
</dbReference>
<feature type="binding site" evidence="5">
    <location>
        <position position="319"/>
    </location>
    <ligand>
        <name>ATP</name>
        <dbReference type="ChEBI" id="CHEBI:30616"/>
    </ligand>
</feature>
<dbReference type="STRING" id="29655.A0A0K9Q3W8"/>
<reference evidence="9" key="1">
    <citation type="journal article" date="2016" name="Nature">
        <title>The genome of the seagrass Zostera marina reveals angiosperm adaptation to the sea.</title>
        <authorList>
            <person name="Olsen J.L."/>
            <person name="Rouze P."/>
            <person name="Verhelst B."/>
            <person name="Lin Y.-C."/>
            <person name="Bayer T."/>
            <person name="Collen J."/>
            <person name="Dattolo E."/>
            <person name="De Paoli E."/>
            <person name="Dittami S."/>
            <person name="Maumus F."/>
            <person name="Michel G."/>
            <person name="Kersting A."/>
            <person name="Lauritano C."/>
            <person name="Lohaus R."/>
            <person name="Toepel M."/>
            <person name="Tonon T."/>
            <person name="Vanneste K."/>
            <person name="Amirebrahimi M."/>
            <person name="Brakel J."/>
            <person name="Bostroem C."/>
            <person name="Chovatia M."/>
            <person name="Grimwood J."/>
            <person name="Jenkins J.W."/>
            <person name="Jueterbock A."/>
            <person name="Mraz A."/>
            <person name="Stam W.T."/>
            <person name="Tice H."/>
            <person name="Bornberg-Bauer E."/>
            <person name="Green P.J."/>
            <person name="Pearson G.A."/>
            <person name="Procaccini G."/>
            <person name="Duarte C.M."/>
            <person name="Schmutz J."/>
            <person name="Reusch T.B.H."/>
            <person name="Van de Peer Y."/>
        </authorList>
    </citation>
    <scope>NUCLEOTIDE SEQUENCE [LARGE SCALE GENOMIC DNA]</scope>
    <source>
        <strain evidence="9">cv. Finnish</strain>
    </source>
</reference>
<dbReference type="PANTHER" id="PTHR47987">
    <property type="entry name" value="OS08G0249100 PROTEIN"/>
    <property type="match status" value="1"/>
</dbReference>
<evidence type="ECO:0000256" key="3">
    <source>
        <dbReference type="ARBA" id="ARBA00022777"/>
    </source>
</evidence>
<feature type="region of interest" description="Disordered" evidence="6">
    <location>
        <begin position="237"/>
        <end position="258"/>
    </location>
</feature>
<dbReference type="Proteomes" id="UP000036987">
    <property type="component" value="Unassembled WGS sequence"/>
</dbReference>
<dbReference type="SUPFAM" id="SSF56112">
    <property type="entry name" value="Protein kinase-like (PK-like)"/>
    <property type="match status" value="1"/>
</dbReference>
<evidence type="ECO:0000313" key="8">
    <source>
        <dbReference type="EMBL" id="KMZ75197.1"/>
    </source>
</evidence>
<keyword evidence="2 5" id="KW-0547">Nucleotide-binding</keyword>
<dbReference type="InterPro" id="IPR011009">
    <property type="entry name" value="Kinase-like_dom_sf"/>
</dbReference>
<comment type="caution">
    <text evidence="8">The sequence shown here is derived from an EMBL/GenBank/DDBJ whole genome shotgun (WGS) entry which is preliminary data.</text>
</comment>
<evidence type="ECO:0000256" key="6">
    <source>
        <dbReference type="SAM" id="MobiDB-lite"/>
    </source>
</evidence>
<feature type="domain" description="Protein kinase" evidence="7">
    <location>
        <begin position="291"/>
        <end position="554"/>
    </location>
</feature>
<dbReference type="PROSITE" id="PS00108">
    <property type="entry name" value="PROTEIN_KINASE_ST"/>
    <property type="match status" value="1"/>
</dbReference>
<dbReference type="InterPro" id="IPR046958">
    <property type="entry name" value="RBK1/2/STUNTED"/>
</dbReference>
<proteinExistence type="predicted"/>
<dbReference type="Gene3D" id="3.30.200.20">
    <property type="entry name" value="Phosphorylase Kinase, domain 1"/>
    <property type="match status" value="1"/>
</dbReference>
<dbReference type="FunFam" id="3.30.200.20:FF:000268">
    <property type="entry name" value="probable receptor-like serine/threonine-protein kinase At5g57670"/>
    <property type="match status" value="1"/>
</dbReference>
<accession>A0A0K9Q3W8</accession>
<dbReference type="PROSITE" id="PS00107">
    <property type="entry name" value="PROTEIN_KINASE_ATP"/>
    <property type="match status" value="1"/>
</dbReference>
<protein>
    <submittedName>
        <fullName evidence="8">Protein kinase family protein</fullName>
    </submittedName>
</protein>
<dbReference type="PROSITE" id="PS50011">
    <property type="entry name" value="PROTEIN_KINASE_DOM"/>
    <property type="match status" value="1"/>
</dbReference>
<dbReference type="FunFam" id="1.10.510.10:FF:000284">
    <property type="entry name" value="Putative receptor-like serine/threonine-protein kinase"/>
    <property type="match status" value="1"/>
</dbReference>
<dbReference type="EMBL" id="LFYR01000192">
    <property type="protein sequence ID" value="KMZ75197.1"/>
    <property type="molecule type" value="Genomic_DNA"/>
</dbReference>
<dbReference type="InterPro" id="IPR017441">
    <property type="entry name" value="Protein_kinase_ATP_BS"/>
</dbReference>
<evidence type="ECO:0000256" key="2">
    <source>
        <dbReference type="ARBA" id="ARBA00022741"/>
    </source>
</evidence>
<sequence length="621" mass="69017">MSNEINSVVVGMKMDVQSRDLLTWALVKVSQPGDSVVAFHVLLESNSNSSSMDSVADTINSTLAVYAGFCNLKKIDLSLSLCHCSSIRKALVDKLQSFRSAKLVLGASKHNHGIGIYASTAKYCARKLSNLHEVVALNNGKVVFQREGINLATLNRSNDDTLCLLPPKKYGKKVECKQNRSKNNKSMLKRAPQPTTLEENTSAKNKVTLVPSVEDSVKSPSKSSWLLLDNKKMKKKSFDRSKSSSSSSSSLDTKLMGKLDNNTDEESFHASYRSRCQSFNFQQLVDATSNFSSDNLIGKGGNSYVYKGVLHDGREVAVKVLKKSEKILEGFAMELEIITTLHHNNINSLYGFCFEDKGAILVYDFFSRGNLEINLRPNAKRDKNSIGWVERYKVAVGVAKALNYLHSDDGKESEAVFHMDIKSSNILLSDDFEPKVSDFGLSTWASSALSQTCTNVAGTFGYMAPEYFMCGKVSEKIDVYAFGVVLLELLSGRKPIETGNPNSHESIVMWAKPILQTMNLKKLIDPNLGSEYDEEAVVRMMFAAFLCIRRSPTLRPKISIVLELLKGDDTNLLKWAKLEMELSEEKERLDVFSRTCSSIDMKSHHSIAFLDLEDEDVSPSV</sequence>
<dbReference type="GO" id="GO:0005886">
    <property type="term" value="C:plasma membrane"/>
    <property type="evidence" value="ECO:0000318"/>
    <property type="project" value="GO_Central"/>
</dbReference>
<gene>
    <name evidence="8" type="ORF">ZOSMA_117G00150</name>
</gene>
<feature type="region of interest" description="Disordered" evidence="6">
    <location>
        <begin position="174"/>
        <end position="204"/>
    </location>
</feature>
<evidence type="ECO:0000256" key="4">
    <source>
        <dbReference type="ARBA" id="ARBA00022840"/>
    </source>
</evidence>
<dbReference type="InterPro" id="IPR000719">
    <property type="entry name" value="Prot_kinase_dom"/>
</dbReference>
<name>A0A0K9Q3W8_ZOSMR</name>
<dbReference type="Pfam" id="PF00069">
    <property type="entry name" value="Pkinase"/>
    <property type="match status" value="1"/>
</dbReference>
<dbReference type="PANTHER" id="PTHR47987:SF5">
    <property type="entry name" value="PROTEIN KINASE DOMAIN-CONTAINING PROTEIN"/>
    <property type="match status" value="1"/>
</dbReference>
<dbReference type="OMA" id="TESGQGW"/>
<evidence type="ECO:0000256" key="1">
    <source>
        <dbReference type="ARBA" id="ARBA00022679"/>
    </source>
</evidence>
<keyword evidence="3 8" id="KW-0418">Kinase</keyword>
<keyword evidence="4 5" id="KW-0067">ATP-binding</keyword>
<dbReference type="AlphaFoldDB" id="A0A0K9Q3W8"/>
<evidence type="ECO:0000259" key="7">
    <source>
        <dbReference type="PROSITE" id="PS50011"/>
    </source>
</evidence>
<dbReference type="Gene3D" id="1.10.510.10">
    <property type="entry name" value="Transferase(Phosphotransferase) domain 1"/>
    <property type="match status" value="1"/>
</dbReference>
<feature type="compositionally biased region" description="Polar residues" evidence="6">
    <location>
        <begin position="193"/>
        <end position="204"/>
    </location>
</feature>
<feature type="compositionally biased region" description="Low complexity" evidence="6">
    <location>
        <begin position="243"/>
        <end position="254"/>
    </location>
</feature>
<dbReference type="GO" id="GO:0007165">
    <property type="term" value="P:signal transduction"/>
    <property type="evidence" value="ECO:0000318"/>
    <property type="project" value="GO_Central"/>
</dbReference>
<dbReference type="GO" id="GO:0005524">
    <property type="term" value="F:ATP binding"/>
    <property type="evidence" value="ECO:0007669"/>
    <property type="project" value="UniProtKB-UniRule"/>
</dbReference>
<dbReference type="InterPro" id="IPR008271">
    <property type="entry name" value="Ser/Thr_kinase_AS"/>
</dbReference>